<sequence>MSTKWLDNVTWPKAALFGGVGVVILLIVHPPTAERILLAIMDLARILANAVGTLGGG</sequence>
<reference evidence="2" key="1">
    <citation type="journal article" date="2015" name="Nature">
        <title>Complex archaea that bridge the gap between prokaryotes and eukaryotes.</title>
        <authorList>
            <person name="Spang A."/>
            <person name="Saw J.H."/>
            <person name="Jorgensen S.L."/>
            <person name="Zaremba-Niedzwiedzka K."/>
            <person name="Martijn J."/>
            <person name="Lind A.E."/>
            <person name="van Eijk R."/>
            <person name="Schleper C."/>
            <person name="Guy L."/>
            <person name="Ettema T.J."/>
        </authorList>
    </citation>
    <scope>NUCLEOTIDE SEQUENCE</scope>
</reference>
<gene>
    <name evidence="2" type="ORF">LCGC14_0251270</name>
</gene>
<keyword evidence="1" id="KW-1133">Transmembrane helix</keyword>
<keyword evidence="1" id="KW-0472">Membrane</keyword>
<dbReference type="AlphaFoldDB" id="A0A0F9U489"/>
<keyword evidence="1" id="KW-0812">Transmembrane</keyword>
<proteinExistence type="predicted"/>
<dbReference type="EMBL" id="LAZR01000131">
    <property type="protein sequence ID" value="KKN88055.1"/>
    <property type="molecule type" value="Genomic_DNA"/>
</dbReference>
<protein>
    <submittedName>
        <fullName evidence="2">Uncharacterized protein</fullName>
    </submittedName>
</protein>
<evidence type="ECO:0000256" key="1">
    <source>
        <dbReference type="SAM" id="Phobius"/>
    </source>
</evidence>
<comment type="caution">
    <text evidence="2">The sequence shown here is derived from an EMBL/GenBank/DDBJ whole genome shotgun (WGS) entry which is preliminary data.</text>
</comment>
<evidence type="ECO:0000313" key="2">
    <source>
        <dbReference type="EMBL" id="KKN88055.1"/>
    </source>
</evidence>
<organism evidence="2">
    <name type="scientific">marine sediment metagenome</name>
    <dbReference type="NCBI Taxonomy" id="412755"/>
    <lineage>
        <taxon>unclassified sequences</taxon>
        <taxon>metagenomes</taxon>
        <taxon>ecological metagenomes</taxon>
    </lineage>
</organism>
<accession>A0A0F9U489</accession>
<feature type="transmembrane region" description="Helical" evidence="1">
    <location>
        <begin position="12"/>
        <end position="28"/>
    </location>
</feature>
<name>A0A0F9U489_9ZZZZ</name>